<dbReference type="Proteomes" id="UP000469452">
    <property type="component" value="Unassembled WGS sequence"/>
</dbReference>
<protein>
    <recommendedName>
        <fullName evidence="1">DDE-1 domain-containing protein</fullName>
    </recommendedName>
</protein>
<comment type="caution">
    <text evidence="2">The sequence shown here is derived from an EMBL/GenBank/DDBJ whole genome shotgun (WGS) entry which is preliminary data.</text>
</comment>
<dbReference type="VEuPathDB" id="FungiDB:H257_15665"/>
<evidence type="ECO:0000313" key="2">
    <source>
        <dbReference type="EMBL" id="KAF0703025.1"/>
    </source>
</evidence>
<accession>A0A6A4Z1C2</accession>
<dbReference type="PANTHER" id="PTHR19303:SF57">
    <property type="entry name" value="HTH CENPB-TYPE DOMAIN-CONTAINING PROTEIN"/>
    <property type="match status" value="1"/>
</dbReference>
<dbReference type="GO" id="GO:0005634">
    <property type="term" value="C:nucleus"/>
    <property type="evidence" value="ECO:0007669"/>
    <property type="project" value="TreeGrafter"/>
</dbReference>
<sequence>MPASRLQRSYSLGEKRELLIKFDALGWSSRKFCAEFLVPRATWARWRKLRAKLTTTQRNLKRRSLSGQGKTIIPFKNELLAFMKDVRREEHILTSMHMVTYMTTHHKQWLDQYKATKKDPCKAILGLCQAFARRQRFSQRVPCHSKMREPDLVLVRDEFAAKFWGKYSDYRPHDIINVDETAVYYDMPPGKIWAEIGGSSKTDKTQKHSDRITAVLSCRRMVCKKLPILFIVHGTPGGTIDTNELSTYPSGHYYDVQESGWMDSRVWKAYLSMLPPYIHGPSVILADNFDAHVSQESAEAIAGDLHSILEPLPPNSTSICQPLDVGVMGPFKRILRMLWLEETPVNSAAEKRLAMIKRSIKAWNMITPDAIRRSFEKALPRPEMHII</sequence>
<name>A0A6A4Z1C2_APHAT</name>
<dbReference type="InterPro" id="IPR050863">
    <property type="entry name" value="CenT-Element_Derived"/>
</dbReference>
<dbReference type="Pfam" id="PF03184">
    <property type="entry name" value="DDE_1"/>
    <property type="match status" value="1"/>
</dbReference>
<organism evidence="2 3">
    <name type="scientific">Aphanomyces astaci</name>
    <name type="common">Crayfish plague agent</name>
    <dbReference type="NCBI Taxonomy" id="112090"/>
    <lineage>
        <taxon>Eukaryota</taxon>
        <taxon>Sar</taxon>
        <taxon>Stramenopiles</taxon>
        <taxon>Oomycota</taxon>
        <taxon>Saprolegniomycetes</taxon>
        <taxon>Saprolegniales</taxon>
        <taxon>Verrucalvaceae</taxon>
        <taxon>Aphanomyces</taxon>
    </lineage>
</organism>
<dbReference type="EMBL" id="VJMI01020925">
    <property type="protein sequence ID" value="KAF0703025.1"/>
    <property type="molecule type" value="Genomic_DNA"/>
</dbReference>
<dbReference type="AlphaFoldDB" id="A0A6A4Z1C2"/>
<dbReference type="PANTHER" id="PTHR19303">
    <property type="entry name" value="TRANSPOSON"/>
    <property type="match status" value="1"/>
</dbReference>
<dbReference type="VEuPathDB" id="FungiDB:H257_17431"/>
<evidence type="ECO:0000313" key="3">
    <source>
        <dbReference type="Proteomes" id="UP000469452"/>
    </source>
</evidence>
<dbReference type="InterPro" id="IPR004875">
    <property type="entry name" value="DDE_SF_endonuclease_dom"/>
</dbReference>
<feature type="domain" description="DDE-1" evidence="1">
    <location>
        <begin position="210"/>
        <end position="375"/>
    </location>
</feature>
<gene>
    <name evidence="2" type="ORF">AaE_015592</name>
</gene>
<dbReference type="GO" id="GO:0003677">
    <property type="term" value="F:DNA binding"/>
    <property type="evidence" value="ECO:0007669"/>
    <property type="project" value="TreeGrafter"/>
</dbReference>
<reference evidence="2 3" key="1">
    <citation type="submission" date="2019-06" db="EMBL/GenBank/DDBJ databases">
        <title>Genomics analysis of Aphanomyces spp. identifies a new class of oomycete effector associated with host adaptation.</title>
        <authorList>
            <person name="Gaulin E."/>
        </authorList>
    </citation>
    <scope>NUCLEOTIDE SEQUENCE [LARGE SCALE GENOMIC DNA]</scope>
    <source>
        <strain evidence="2 3">E</strain>
    </source>
</reference>
<evidence type="ECO:0000259" key="1">
    <source>
        <dbReference type="Pfam" id="PF03184"/>
    </source>
</evidence>
<proteinExistence type="predicted"/>